<dbReference type="PRINTS" id="PR01680">
    <property type="entry name" value="TNFACTORR6"/>
</dbReference>
<dbReference type="CDD" id="cd13405">
    <property type="entry name" value="TNFRSF14_teleost"/>
    <property type="match status" value="1"/>
</dbReference>
<dbReference type="GeneID" id="108922357"/>
<sequence length="241" mass="25877">MFYQMMRVILLISINITPVTYNPCFACDRAEYEINGQCCPMCFPGTRVYRDCTAQTSTSCAPCTGPTYTDKPNGLTQCTSCTVCDQGFGLKTVKECLTTSNTVCGVLEGNYCTDFSEGECKKAEKHTTCKPGQFIRHPGTDSTDTVCEDCPENSYSNGSSSSCTSHTDCESKGLLTMKPGDSVSDSECGEKKRKYLIFPVIFGVAVLAVGLLCIYQKKLKGCTLLGTAPCASGTGPGPLET</sequence>
<dbReference type="InterPro" id="IPR008063">
    <property type="entry name" value="Fas_rcpt"/>
</dbReference>
<feature type="chain" id="PRO_5034019512" evidence="3">
    <location>
        <begin position="22"/>
        <end position="241"/>
    </location>
</feature>
<dbReference type="GO" id="GO:0007165">
    <property type="term" value="P:signal transduction"/>
    <property type="evidence" value="ECO:0007669"/>
    <property type="project" value="InterPro"/>
</dbReference>
<dbReference type="RefSeq" id="XP_018587971.1">
    <property type="nucleotide sequence ID" value="XM_018732455.2"/>
</dbReference>
<dbReference type="PROSITE" id="PS50050">
    <property type="entry name" value="TNFR_NGFR_2"/>
    <property type="match status" value="1"/>
</dbReference>
<keyword evidence="3" id="KW-0732">Signal</keyword>
<reference evidence="5 6" key="1">
    <citation type="submission" date="2019-04" db="EMBL/GenBank/DDBJ databases">
        <authorList>
            <consortium name="Wellcome Sanger Institute Data Sharing"/>
        </authorList>
    </citation>
    <scope>NUCLEOTIDE SEQUENCE [LARGE SCALE GENOMIC DNA]</scope>
</reference>
<evidence type="ECO:0000256" key="3">
    <source>
        <dbReference type="SAM" id="SignalP"/>
    </source>
</evidence>
<evidence type="ECO:0000256" key="1">
    <source>
        <dbReference type="PROSITE-ProRule" id="PRU00206"/>
    </source>
</evidence>
<dbReference type="PANTHER" id="PTHR46838:SF1">
    <property type="entry name" value="TUMOR NECROSIS FACTOR RECEPTOR SUPERFAMILY MEMBER 14"/>
    <property type="match status" value="1"/>
</dbReference>
<gene>
    <name evidence="5" type="primary">LOC108922357</name>
</gene>
<dbReference type="Ensembl" id="ENSSFOT00015000902.2">
    <property type="protein sequence ID" value="ENSSFOP00015000873.2"/>
    <property type="gene ID" value="ENSSFOG00015000660.2"/>
</dbReference>
<dbReference type="AlphaFoldDB" id="A0A8C9UWS8"/>
<evidence type="ECO:0000313" key="6">
    <source>
        <dbReference type="Proteomes" id="UP000694397"/>
    </source>
</evidence>
<keyword evidence="2" id="KW-0812">Transmembrane</keyword>
<dbReference type="GO" id="GO:0050829">
    <property type="term" value="P:defense response to Gram-negative bacterium"/>
    <property type="evidence" value="ECO:0007669"/>
    <property type="project" value="TreeGrafter"/>
</dbReference>
<keyword evidence="2" id="KW-0472">Membrane</keyword>
<dbReference type="OrthoDB" id="10031141at2759"/>
<feature type="disulfide bond" evidence="1">
    <location>
        <begin position="63"/>
        <end position="78"/>
    </location>
</feature>
<keyword evidence="1" id="KW-1015">Disulfide bond</keyword>
<dbReference type="GO" id="GO:0006915">
    <property type="term" value="P:apoptotic process"/>
    <property type="evidence" value="ECO:0007669"/>
    <property type="project" value="InterPro"/>
</dbReference>
<dbReference type="RefSeq" id="XP_018587967.1">
    <property type="nucleotide sequence ID" value="XM_018732451.2"/>
</dbReference>
<dbReference type="SUPFAM" id="SSF57586">
    <property type="entry name" value="TNF receptor-like"/>
    <property type="match status" value="3"/>
</dbReference>
<dbReference type="Pfam" id="PF00020">
    <property type="entry name" value="TNFR_c6"/>
    <property type="match status" value="1"/>
</dbReference>
<dbReference type="RefSeq" id="XP_018587968.1">
    <property type="nucleotide sequence ID" value="XM_018732452.2"/>
</dbReference>
<dbReference type="GO" id="GO:0046642">
    <property type="term" value="P:negative regulation of alpha-beta T cell proliferation"/>
    <property type="evidence" value="ECO:0007669"/>
    <property type="project" value="TreeGrafter"/>
</dbReference>
<dbReference type="SMART" id="SM00208">
    <property type="entry name" value="TNFR"/>
    <property type="match status" value="4"/>
</dbReference>
<reference evidence="5" key="3">
    <citation type="submission" date="2025-09" db="UniProtKB">
        <authorList>
            <consortium name="Ensembl"/>
        </authorList>
    </citation>
    <scope>IDENTIFICATION</scope>
</reference>
<dbReference type="GO" id="GO:0006955">
    <property type="term" value="P:immune response"/>
    <property type="evidence" value="ECO:0007669"/>
    <property type="project" value="InterPro"/>
</dbReference>
<reference evidence="5" key="2">
    <citation type="submission" date="2025-08" db="UniProtKB">
        <authorList>
            <consortium name="Ensembl"/>
        </authorList>
    </citation>
    <scope>IDENTIFICATION</scope>
</reference>
<dbReference type="GO" id="GO:0002720">
    <property type="term" value="P:positive regulation of cytokine production involved in immune response"/>
    <property type="evidence" value="ECO:0007669"/>
    <property type="project" value="TreeGrafter"/>
</dbReference>
<proteinExistence type="predicted"/>
<feature type="domain" description="TNFR-Cys" evidence="4">
    <location>
        <begin position="62"/>
        <end position="104"/>
    </location>
</feature>
<feature type="repeat" description="TNFR-Cys" evidence="1">
    <location>
        <begin position="62"/>
        <end position="104"/>
    </location>
</feature>
<dbReference type="PANTHER" id="PTHR46838">
    <property type="entry name" value="TUMOR NECROSIS FACTOR RECEPTOR SUPERFAMILY MEMBER 14"/>
    <property type="match status" value="1"/>
</dbReference>
<dbReference type="FunFam" id="2.10.50.10:FF:000007">
    <property type="entry name" value="TNF receptor superfamily member 14"/>
    <property type="match status" value="1"/>
</dbReference>
<accession>A0A8C9UWS8</accession>
<dbReference type="GO" id="GO:2000406">
    <property type="term" value="P:positive regulation of T cell migration"/>
    <property type="evidence" value="ECO:0007669"/>
    <property type="project" value="TreeGrafter"/>
</dbReference>
<protein>
    <submittedName>
        <fullName evidence="5">Tumor necrosis factor receptor superfamily member 14-like</fullName>
    </submittedName>
</protein>
<dbReference type="GeneTree" id="ENSGT00950000183126"/>
<feature type="transmembrane region" description="Helical" evidence="2">
    <location>
        <begin position="195"/>
        <end position="215"/>
    </location>
</feature>
<dbReference type="GO" id="GO:0009897">
    <property type="term" value="C:external side of plasma membrane"/>
    <property type="evidence" value="ECO:0007669"/>
    <property type="project" value="TreeGrafter"/>
</dbReference>
<organism evidence="5 6">
    <name type="scientific">Scleropages formosus</name>
    <name type="common">Asian bonytongue</name>
    <name type="synonym">Osteoglossum formosum</name>
    <dbReference type="NCBI Taxonomy" id="113540"/>
    <lineage>
        <taxon>Eukaryota</taxon>
        <taxon>Metazoa</taxon>
        <taxon>Chordata</taxon>
        <taxon>Craniata</taxon>
        <taxon>Vertebrata</taxon>
        <taxon>Euteleostomi</taxon>
        <taxon>Actinopterygii</taxon>
        <taxon>Neopterygii</taxon>
        <taxon>Teleostei</taxon>
        <taxon>Osteoglossocephala</taxon>
        <taxon>Osteoglossomorpha</taxon>
        <taxon>Osteoglossiformes</taxon>
        <taxon>Osteoglossidae</taxon>
        <taxon>Scleropages</taxon>
    </lineage>
</organism>
<dbReference type="GO" id="GO:0004888">
    <property type="term" value="F:transmembrane signaling receptor activity"/>
    <property type="evidence" value="ECO:0007669"/>
    <property type="project" value="InterPro"/>
</dbReference>
<dbReference type="Gene3D" id="2.10.50.10">
    <property type="entry name" value="Tumor Necrosis Factor Receptor, subunit A, domain 2"/>
    <property type="match status" value="3"/>
</dbReference>
<evidence type="ECO:0000259" key="4">
    <source>
        <dbReference type="PROSITE" id="PS50050"/>
    </source>
</evidence>
<dbReference type="KEGG" id="sfm:108922357"/>
<feature type="signal peptide" evidence="3">
    <location>
        <begin position="1"/>
        <end position="21"/>
    </location>
</feature>
<dbReference type="GO" id="GO:0050830">
    <property type="term" value="P:defense response to Gram-positive bacterium"/>
    <property type="evidence" value="ECO:0007669"/>
    <property type="project" value="TreeGrafter"/>
</dbReference>
<evidence type="ECO:0000313" key="5">
    <source>
        <dbReference type="Ensembl" id="ENSSFOP00015000873.2"/>
    </source>
</evidence>
<dbReference type="InterPro" id="IPR001368">
    <property type="entry name" value="TNFR/NGFR_Cys_rich_reg"/>
</dbReference>
<dbReference type="PROSITE" id="PS00652">
    <property type="entry name" value="TNFR_NGFR_1"/>
    <property type="match status" value="2"/>
</dbReference>
<evidence type="ECO:0000256" key="2">
    <source>
        <dbReference type="SAM" id="Phobius"/>
    </source>
</evidence>
<keyword evidence="6" id="KW-1185">Reference proteome</keyword>
<comment type="caution">
    <text evidence="1">Lacks conserved residue(s) required for the propagation of feature annotation.</text>
</comment>
<dbReference type="Proteomes" id="UP000694397">
    <property type="component" value="Chromosome 2"/>
</dbReference>
<name>A0A8C9UWS8_SCLFO</name>
<keyword evidence="2" id="KW-1133">Transmembrane helix</keyword>
<dbReference type="RefSeq" id="XP_018587972.1">
    <property type="nucleotide sequence ID" value="XM_018732456.2"/>
</dbReference>